<feature type="transmembrane region" description="Helical" evidence="6">
    <location>
        <begin position="122"/>
        <end position="145"/>
    </location>
</feature>
<dbReference type="InParanoid" id="E3M188"/>
<dbReference type="KEGG" id="crq:GCK72_006682"/>
<keyword evidence="5 6" id="KW-0472">Membrane</keyword>
<evidence type="ECO:0000256" key="4">
    <source>
        <dbReference type="ARBA" id="ARBA00022989"/>
    </source>
</evidence>
<sequence>MIFSINKGEYTIWLPIYTLNDNTYDSVFYRGLLIIELFLSIVTFLVIATTAYIIITTRAFHTNMNSLFAYFVLSWISSAIGRSMLTPYLIGSWKAGNISNDYRSWWTDDVEEMTPINSIREAWPLFVGGFFTWYYMFVMTTCLFAMSIERVFACYFIGNYENTSRLYLLFFLFLFHQFIILTVLYLVFFNRINFVTTVTFFLILNVVAMFLFYGNRQYNLKIIRKFKREPLESGKHHTLPVRFQAKENVRVFNLTVRVFVVGFVLILSALSLVIVITFKCVPSFNTFLTYCFENIVHLNPLIMCPVLIFSVSTWSKALLHSRLPMIDKITKITFIDRHSVLPNQTQQQETETYFSQLHSVWEKRPSS</sequence>
<feature type="transmembrane region" description="Helical" evidence="6">
    <location>
        <begin position="298"/>
        <end position="319"/>
    </location>
</feature>
<dbReference type="GO" id="GO:0007606">
    <property type="term" value="P:sensory perception of chemical stimulus"/>
    <property type="evidence" value="ECO:0007669"/>
    <property type="project" value="InterPro"/>
</dbReference>
<dbReference type="Pfam" id="PF03125">
    <property type="entry name" value="Sre"/>
    <property type="match status" value="1"/>
</dbReference>
<feature type="transmembrane region" description="Helical" evidence="6">
    <location>
        <begin position="67"/>
        <end position="90"/>
    </location>
</feature>
<protein>
    <submittedName>
        <fullName evidence="7">Uncharacterized protein</fullName>
    </submittedName>
</protein>
<dbReference type="OrthoDB" id="5848981at2759"/>
<feature type="transmembrane region" description="Helical" evidence="6">
    <location>
        <begin position="27"/>
        <end position="55"/>
    </location>
</feature>
<reference evidence="7" key="1">
    <citation type="submission" date="2007-07" db="EMBL/GenBank/DDBJ databases">
        <title>PCAP assembly of the Caenorhabditis remanei genome.</title>
        <authorList>
            <consortium name="The Caenorhabditis remanei Sequencing Consortium"/>
            <person name="Wilson R.K."/>
        </authorList>
    </citation>
    <scope>NUCLEOTIDE SEQUENCE [LARGE SCALE GENOMIC DNA]</scope>
    <source>
        <strain evidence="7">PB4641</strain>
    </source>
</reference>
<dbReference type="HOGENOM" id="CLU_063305_1_0_1"/>
<evidence type="ECO:0000256" key="6">
    <source>
        <dbReference type="SAM" id="Phobius"/>
    </source>
</evidence>
<dbReference type="InterPro" id="IPR004151">
    <property type="entry name" value="7TM_GPCR_serpentine_rcpt_Sre"/>
</dbReference>
<evidence type="ECO:0000256" key="3">
    <source>
        <dbReference type="ARBA" id="ARBA00022692"/>
    </source>
</evidence>
<dbReference type="EMBL" id="DS268421">
    <property type="protein sequence ID" value="EFO88963.1"/>
    <property type="molecule type" value="Genomic_DNA"/>
</dbReference>
<dbReference type="GO" id="GO:0016020">
    <property type="term" value="C:membrane"/>
    <property type="evidence" value="ECO:0007669"/>
    <property type="project" value="UniProtKB-SubCell"/>
</dbReference>
<evidence type="ECO:0000313" key="8">
    <source>
        <dbReference type="Proteomes" id="UP000008281"/>
    </source>
</evidence>
<dbReference type="AlphaFoldDB" id="E3M188"/>
<evidence type="ECO:0000313" key="7">
    <source>
        <dbReference type="EMBL" id="EFO88963.1"/>
    </source>
</evidence>
<proteinExistence type="inferred from homology"/>
<dbReference type="PANTHER" id="PTHR47757:SF2">
    <property type="entry name" value="G_PROTEIN_RECEP_F1_2 DOMAIN-CONTAINING PROTEIN-RELATED"/>
    <property type="match status" value="1"/>
</dbReference>
<feature type="transmembrane region" description="Helical" evidence="6">
    <location>
        <begin position="166"/>
        <end position="188"/>
    </location>
</feature>
<feature type="transmembrane region" description="Helical" evidence="6">
    <location>
        <begin position="194"/>
        <end position="214"/>
    </location>
</feature>
<comment type="subcellular location">
    <subcellularLocation>
        <location evidence="1">Membrane</location>
        <topology evidence="1">Multi-pass membrane protein</topology>
    </subcellularLocation>
</comment>
<evidence type="ECO:0000256" key="2">
    <source>
        <dbReference type="ARBA" id="ARBA00006803"/>
    </source>
</evidence>
<evidence type="ECO:0000256" key="5">
    <source>
        <dbReference type="ARBA" id="ARBA00023136"/>
    </source>
</evidence>
<dbReference type="RefSeq" id="XP_003110174.2">
    <property type="nucleotide sequence ID" value="XM_003110126.2"/>
</dbReference>
<dbReference type="OMA" id="VITFKCV"/>
<dbReference type="GeneID" id="9804257"/>
<organism evidence="8">
    <name type="scientific">Caenorhabditis remanei</name>
    <name type="common">Caenorhabditis vulgaris</name>
    <dbReference type="NCBI Taxonomy" id="31234"/>
    <lineage>
        <taxon>Eukaryota</taxon>
        <taxon>Metazoa</taxon>
        <taxon>Ecdysozoa</taxon>
        <taxon>Nematoda</taxon>
        <taxon>Chromadorea</taxon>
        <taxon>Rhabditida</taxon>
        <taxon>Rhabditina</taxon>
        <taxon>Rhabditomorpha</taxon>
        <taxon>Rhabditoidea</taxon>
        <taxon>Rhabditidae</taxon>
        <taxon>Peloderinae</taxon>
        <taxon>Caenorhabditis</taxon>
    </lineage>
</organism>
<keyword evidence="8" id="KW-1185">Reference proteome</keyword>
<dbReference type="FunCoup" id="E3M188">
    <property type="interactions" value="1"/>
</dbReference>
<accession>E3M188</accession>
<name>E3M188_CAERE</name>
<comment type="similarity">
    <text evidence="2">Belongs to the nematode receptor-like protein sre family.</text>
</comment>
<evidence type="ECO:0000256" key="1">
    <source>
        <dbReference type="ARBA" id="ARBA00004141"/>
    </source>
</evidence>
<keyword evidence="4 6" id="KW-1133">Transmembrane helix</keyword>
<gene>
    <name evidence="7" type="ORF">CRE_06471</name>
</gene>
<dbReference type="CTD" id="9804257"/>
<keyword evidence="3 6" id="KW-0812">Transmembrane</keyword>
<dbReference type="InterPro" id="IPR053365">
    <property type="entry name" value="Nematode_rcpt-like"/>
</dbReference>
<dbReference type="Proteomes" id="UP000008281">
    <property type="component" value="Unassembled WGS sequence"/>
</dbReference>
<feature type="transmembrane region" description="Helical" evidence="6">
    <location>
        <begin position="254"/>
        <end position="278"/>
    </location>
</feature>
<dbReference type="PANTHER" id="PTHR47757">
    <property type="entry name" value="SERPENTINE RECEPTOR, CLASS E (EPSILON)-RELATED"/>
    <property type="match status" value="1"/>
</dbReference>
<dbReference type="eggNOG" id="ENOG502TMGT">
    <property type="taxonomic scope" value="Eukaryota"/>
</dbReference>